<dbReference type="InterPro" id="IPR045582">
    <property type="entry name" value="Trehalase-like_N"/>
</dbReference>
<organism evidence="3 4">
    <name type="scientific">Hyphococcus aureus</name>
    <dbReference type="NCBI Taxonomy" id="2666033"/>
    <lineage>
        <taxon>Bacteria</taxon>
        <taxon>Pseudomonadati</taxon>
        <taxon>Pseudomonadota</taxon>
        <taxon>Alphaproteobacteria</taxon>
        <taxon>Parvularculales</taxon>
        <taxon>Parvularculaceae</taxon>
        <taxon>Hyphococcus</taxon>
    </lineage>
</organism>
<name>A0ABW1KVH5_9PROT</name>
<evidence type="ECO:0000259" key="1">
    <source>
        <dbReference type="Pfam" id="PF00723"/>
    </source>
</evidence>
<feature type="domain" description="Trehalase-like N-terminal" evidence="2">
    <location>
        <begin position="14"/>
        <end position="104"/>
    </location>
</feature>
<dbReference type="PANTHER" id="PTHR31616:SF0">
    <property type="entry name" value="GLUCAN 1,4-ALPHA-GLUCOSIDASE"/>
    <property type="match status" value="1"/>
</dbReference>
<sequence>MTEQTKTGKPNLDLGIIGNGTIAALIDSDASVVWMCLPRFDGEPVFNTLVGGGGAFEVKLAGQSKTRQRYIKNTAVIETILEADDGSAIAITDFAPRFFDKGRTFRPASIVRRIRPIAGMPKISISLHAQSNRGAMDISPVRGVSHIRYKNDHAGFRVTTDAPVSYIIAEREFVLDREINFILGPDESLSDNPAVIAAEWEKRTAEGWRAWSRRLAAPPVWQEAVIRAAITLKLCVYEETGGIVAALTTSIPEHGGSERNWDYRFCWLRDAYFTVNALNRLSAVGTLEHYLAYLRNAVAHTKGGHIQPVYGISLEEDLKEEIAADLKGYRTMGPVRFGNQAAEHIQHDVYGHVVLGASQAFFDERLFAQAGELEFEQFELVGERAYSVYNTPDAGIWEYRGRADVHTSSAIMCWAACDRLSKIADHLGRDDRAAYWRGRADAMHAVILKEAWNEERGAFTGAFGGEDLDASVLLMAEIGFIDPADPRYVATVERIDDELREGYHVYRYRAEDDFGKPQTAFTACTFWHIDALARIGRKDEARAMFEDVLAHRNHLGILSEDIDVAKGELWGNFPQTYSMAGIINAAARLSPRWEDVV</sequence>
<dbReference type="InterPro" id="IPR012341">
    <property type="entry name" value="6hp_glycosidase-like_sf"/>
</dbReference>
<dbReference type="Proteomes" id="UP001596116">
    <property type="component" value="Unassembled WGS sequence"/>
</dbReference>
<dbReference type="Gene3D" id="1.50.10.10">
    <property type="match status" value="1"/>
</dbReference>
<dbReference type="SUPFAM" id="SSF48208">
    <property type="entry name" value="Six-hairpin glycosidases"/>
    <property type="match status" value="1"/>
</dbReference>
<dbReference type="GO" id="GO:0016787">
    <property type="term" value="F:hydrolase activity"/>
    <property type="evidence" value="ECO:0007669"/>
    <property type="project" value="UniProtKB-KW"/>
</dbReference>
<dbReference type="InterPro" id="IPR011613">
    <property type="entry name" value="GH15-like"/>
</dbReference>
<keyword evidence="4" id="KW-1185">Reference proteome</keyword>
<dbReference type="RefSeq" id="WP_379882817.1">
    <property type="nucleotide sequence ID" value="NZ_JBHPON010000002.1"/>
</dbReference>
<evidence type="ECO:0000259" key="2">
    <source>
        <dbReference type="Pfam" id="PF19291"/>
    </source>
</evidence>
<dbReference type="InterPro" id="IPR008928">
    <property type="entry name" value="6-hairpin_glycosidase_sf"/>
</dbReference>
<feature type="domain" description="GH15-like" evidence="1">
    <location>
        <begin position="222"/>
        <end position="586"/>
    </location>
</feature>
<gene>
    <name evidence="3" type="ORF">ACFMB1_10445</name>
</gene>
<reference evidence="3 4" key="1">
    <citation type="submission" date="2024-09" db="EMBL/GenBank/DDBJ databases">
        <authorList>
            <person name="Zhang Z.-H."/>
        </authorList>
    </citation>
    <scope>NUCLEOTIDE SEQUENCE [LARGE SCALE GENOMIC DNA]</scope>
    <source>
        <strain evidence="3 4">HHTR114</strain>
    </source>
</reference>
<dbReference type="Pfam" id="PF00723">
    <property type="entry name" value="Glyco_hydro_15"/>
    <property type="match status" value="1"/>
</dbReference>
<dbReference type="EMBL" id="JBHPON010000002">
    <property type="protein sequence ID" value="MFC6035964.1"/>
    <property type="molecule type" value="Genomic_DNA"/>
</dbReference>
<proteinExistence type="predicted"/>
<protein>
    <submittedName>
        <fullName evidence="3">Glycoside hydrolase family 15 protein</fullName>
    </submittedName>
</protein>
<accession>A0ABW1KVH5</accession>
<dbReference type="Pfam" id="PF19291">
    <property type="entry name" value="TREH_N"/>
    <property type="match status" value="1"/>
</dbReference>
<evidence type="ECO:0000313" key="3">
    <source>
        <dbReference type="EMBL" id="MFC6035964.1"/>
    </source>
</evidence>
<keyword evidence="3" id="KW-0378">Hydrolase</keyword>
<comment type="caution">
    <text evidence="3">The sequence shown here is derived from an EMBL/GenBank/DDBJ whole genome shotgun (WGS) entry which is preliminary data.</text>
</comment>
<dbReference type="PANTHER" id="PTHR31616">
    <property type="entry name" value="TREHALASE"/>
    <property type="match status" value="1"/>
</dbReference>
<evidence type="ECO:0000313" key="4">
    <source>
        <dbReference type="Proteomes" id="UP001596116"/>
    </source>
</evidence>